<sequence>MDDVFAWNKWREKLSEDVIIDLSDVDFVTKGQKVDWSGANLFRASLKWVRLDSELLQLFFGTDDDVCSS</sequence>
<gene>
    <name evidence="1" type="ORF">KDI_52180</name>
</gene>
<comment type="caution">
    <text evidence="1">The sequence shown here is derived from an EMBL/GenBank/DDBJ whole genome shotgun (WGS) entry which is preliminary data.</text>
</comment>
<accession>A0A5A5TL32</accession>
<dbReference type="Proteomes" id="UP000322530">
    <property type="component" value="Unassembled WGS sequence"/>
</dbReference>
<keyword evidence="2" id="KW-1185">Reference proteome</keyword>
<dbReference type="EMBL" id="BIXY01000130">
    <property type="protein sequence ID" value="GCF11654.1"/>
    <property type="molecule type" value="Genomic_DNA"/>
</dbReference>
<name>A0A5A5TL32_9CHLR</name>
<organism evidence="1 2">
    <name type="scientific">Dictyobacter arantiisoli</name>
    <dbReference type="NCBI Taxonomy" id="2014874"/>
    <lineage>
        <taxon>Bacteria</taxon>
        <taxon>Bacillati</taxon>
        <taxon>Chloroflexota</taxon>
        <taxon>Ktedonobacteria</taxon>
        <taxon>Ktedonobacterales</taxon>
        <taxon>Dictyobacteraceae</taxon>
        <taxon>Dictyobacter</taxon>
    </lineage>
</organism>
<evidence type="ECO:0000313" key="2">
    <source>
        <dbReference type="Proteomes" id="UP000322530"/>
    </source>
</evidence>
<protein>
    <submittedName>
        <fullName evidence="1">Uncharacterized protein</fullName>
    </submittedName>
</protein>
<dbReference type="AlphaFoldDB" id="A0A5A5TL32"/>
<evidence type="ECO:0000313" key="1">
    <source>
        <dbReference type="EMBL" id="GCF11654.1"/>
    </source>
</evidence>
<proteinExistence type="predicted"/>
<reference evidence="1 2" key="1">
    <citation type="submission" date="2019-01" db="EMBL/GenBank/DDBJ databases">
        <title>Draft genome sequence of Dictyobacter sp. Uno17.</title>
        <authorList>
            <person name="Wang C.M."/>
            <person name="Zheng Y."/>
            <person name="Sakai Y."/>
            <person name="Abe K."/>
            <person name="Yokota A."/>
            <person name="Yabe S."/>
        </authorList>
    </citation>
    <scope>NUCLEOTIDE SEQUENCE [LARGE SCALE GENOMIC DNA]</scope>
    <source>
        <strain evidence="1 2">Uno17</strain>
    </source>
</reference>